<keyword evidence="1" id="KW-0472">Membrane</keyword>
<dbReference type="Proteomes" id="UP001447188">
    <property type="component" value="Unassembled WGS sequence"/>
</dbReference>
<sequence length="1230" mass="136274">MKTKYKSVRDRESTDPSARPWRPWTLRRRFLICFAFLCILLIVFIELLIIGCSHGCHVFGEAFATKLSGGTNFAYTQFPAVVTLALSLLWALPYHDILRLEPYFQMSTVGGATAADSIFLQYPYIFALFVPYYSAKSRHYVVLLSSLVAVLLNFMITPLISGMFDLDRVERNYAGNGQRATIITVPKDGVLPSSRFSYVTYNYLWENGPLPAFTTPNYTLLPVGNVTRIGEADETWVVETTLFEAELTCETLNVFDISNPEDGLQFLVNWELNWTICETPNDDQAPPDCYDYLPLDVTWASLNARLFSTKNNSDTNYLFAWVAVNDPSSDIQQNATHDAINITAIHCMDQYYSQAVTAQVKMPSGEISNVERTGTREVFNLIQFTNIIDGMGGAAVSFEISDADDVGGPAPFGTFPLQLANIDTQLQQKLGQPPIDPNRVQIPVNFRYLTDDRSKSIVYIPYVKSLSALVLSSRTKDNIGEFLDPAILTASYQQALKLWFALAIAVEMVDREVVESVPVVRQVDASGFVVDRLWARGTQSGLAIVVVIVGVLAWLIGSRVCNLDGEPNSLAEALRLISTCPELGQQMQNAEYYSPMEMLERFSMGSAQYYLTAGAKGPQLRRIDVVLQNGGLLLEVTNEKPQPLKPWLKKMWALRTGWGVGFVFGTGLILAILTALFIISRIEQGLPPLVPINSLRYKIIFTYIPIVVGMIIELVLVVIGTCECMMAPYIALALGPAPFSTSLTLDYDQYSPHLQLPGALKRGNFVLAALTTTILFSNVLSVALAGMFSLRTTMVNSTTDTPVYLTPRFQATFTFPAQEMYFALFGRLDAGPAAREALKWTTDEYYIIPIDPTDPGDFNQYEVSTLGIGVDVKCDVVPATVFCTQGASDLPAESCARYDTYHSVWGGPSEWKWFLTIDDPCWSIGAPNRIQWRGPSDDTITRGTSCSDTFFAMWLENPSNPHPTNFIAGENLNPYLNHPDGLVLKCQLADKVVELTAVVNHTQQVLSTTVGHQLTKQEVRALYPPNATSSLVTGFIDVIITGLTTSNMLEDELVWINYLAKGIDDRVVRNLINVTHIPDAAYIGGVFEELFRRLFAINLQLHAADIIAPREQQQGTMSVKTVIQITRVTVSTVMFLISAAILTFTIVVLVVIYSAQRQPIGHLPESLAGMYALLYASNAKEECGSVEGKNPDERAMRLAGLGFKYVYGPFPDGEHYGVYRAGDAVVEVVD</sequence>
<keyword evidence="1" id="KW-1133">Transmembrane helix</keyword>
<dbReference type="Pfam" id="PF11915">
    <property type="entry name" value="DUF3433"/>
    <property type="match status" value="2"/>
</dbReference>
<dbReference type="PANTHER" id="PTHR37544">
    <property type="entry name" value="SPRAY-RELATED"/>
    <property type="match status" value="1"/>
</dbReference>
<feature type="transmembrane region" description="Helical" evidence="1">
    <location>
        <begin position="542"/>
        <end position="560"/>
    </location>
</feature>
<name>A0ABR3GM44_9PEZI</name>
<feature type="transmembrane region" description="Helical" evidence="1">
    <location>
        <begin position="658"/>
        <end position="679"/>
    </location>
</feature>
<keyword evidence="3" id="KW-1185">Reference proteome</keyword>
<accession>A0ABR3GM44</accession>
<dbReference type="PANTHER" id="PTHR37544:SF3">
    <property type="entry name" value="SPRAY"/>
    <property type="match status" value="1"/>
</dbReference>
<organism evidence="2 3">
    <name type="scientific">Discina gigas</name>
    <dbReference type="NCBI Taxonomy" id="1032678"/>
    <lineage>
        <taxon>Eukaryota</taxon>
        <taxon>Fungi</taxon>
        <taxon>Dikarya</taxon>
        <taxon>Ascomycota</taxon>
        <taxon>Pezizomycotina</taxon>
        <taxon>Pezizomycetes</taxon>
        <taxon>Pezizales</taxon>
        <taxon>Discinaceae</taxon>
        <taxon>Discina</taxon>
    </lineage>
</organism>
<feature type="transmembrane region" description="Helical" evidence="1">
    <location>
        <begin position="73"/>
        <end position="92"/>
    </location>
</feature>
<proteinExistence type="predicted"/>
<dbReference type="EMBL" id="JBBBZM010000041">
    <property type="protein sequence ID" value="KAL0636948.1"/>
    <property type="molecule type" value="Genomic_DNA"/>
</dbReference>
<dbReference type="InterPro" id="IPR021840">
    <property type="entry name" value="DUF3433"/>
</dbReference>
<reference evidence="2 3" key="1">
    <citation type="submission" date="2024-02" db="EMBL/GenBank/DDBJ databases">
        <title>Discinaceae phylogenomics.</title>
        <authorList>
            <person name="Dirks A.C."/>
            <person name="James T.Y."/>
        </authorList>
    </citation>
    <scope>NUCLEOTIDE SEQUENCE [LARGE SCALE GENOMIC DNA]</scope>
    <source>
        <strain evidence="2 3">ACD0624</strain>
    </source>
</reference>
<feature type="transmembrane region" description="Helical" evidence="1">
    <location>
        <begin position="726"/>
        <end position="745"/>
    </location>
</feature>
<gene>
    <name evidence="2" type="ORF">Q9L58_004051</name>
</gene>
<feature type="transmembrane region" description="Helical" evidence="1">
    <location>
        <begin position="700"/>
        <end position="720"/>
    </location>
</feature>
<feature type="transmembrane region" description="Helical" evidence="1">
    <location>
        <begin position="765"/>
        <end position="788"/>
    </location>
</feature>
<protein>
    <submittedName>
        <fullName evidence="2">Uncharacterized protein</fullName>
    </submittedName>
</protein>
<feature type="transmembrane region" description="Helical" evidence="1">
    <location>
        <begin position="30"/>
        <end position="53"/>
    </location>
</feature>
<comment type="caution">
    <text evidence="2">The sequence shown here is derived from an EMBL/GenBank/DDBJ whole genome shotgun (WGS) entry which is preliminary data.</text>
</comment>
<evidence type="ECO:0000256" key="1">
    <source>
        <dbReference type="SAM" id="Phobius"/>
    </source>
</evidence>
<evidence type="ECO:0000313" key="3">
    <source>
        <dbReference type="Proteomes" id="UP001447188"/>
    </source>
</evidence>
<evidence type="ECO:0000313" key="2">
    <source>
        <dbReference type="EMBL" id="KAL0636948.1"/>
    </source>
</evidence>
<feature type="transmembrane region" description="Helical" evidence="1">
    <location>
        <begin position="140"/>
        <end position="161"/>
    </location>
</feature>
<feature type="transmembrane region" description="Helical" evidence="1">
    <location>
        <begin position="1133"/>
        <end position="1153"/>
    </location>
</feature>
<keyword evidence="1" id="KW-0812">Transmembrane</keyword>